<feature type="transmembrane region" description="Helical" evidence="1">
    <location>
        <begin position="107"/>
        <end position="126"/>
    </location>
</feature>
<proteinExistence type="predicted"/>
<dbReference type="EMBL" id="JAGIKZ010000016">
    <property type="protein sequence ID" value="MBP2242165.1"/>
    <property type="molecule type" value="Genomic_DNA"/>
</dbReference>
<accession>A0ABS4RGZ4</accession>
<keyword evidence="1" id="KW-1133">Transmembrane helix</keyword>
<name>A0ABS4RGZ4_9BACI</name>
<sequence>MLLKNMINAYHLLLSLGAFYLGASMLLEKGVFASFPQEWIGIMPFNSWASLALFGIIIFGMGNAIASIYGFIKKDNNIFIITIAMGALFFSCALLPFILLGEWYLPTAQFFILSSIQIILGLFGLVTKKSLQAI</sequence>
<keyword evidence="1" id="KW-0472">Membrane</keyword>
<evidence type="ECO:0000313" key="3">
    <source>
        <dbReference type="Proteomes" id="UP001519293"/>
    </source>
</evidence>
<feature type="transmembrane region" description="Helical" evidence="1">
    <location>
        <begin position="7"/>
        <end position="27"/>
    </location>
</feature>
<keyword evidence="1" id="KW-0812">Transmembrane</keyword>
<feature type="transmembrane region" description="Helical" evidence="1">
    <location>
        <begin position="47"/>
        <end position="71"/>
    </location>
</feature>
<comment type="caution">
    <text evidence="2">The sequence shown here is derived from an EMBL/GenBank/DDBJ whole genome shotgun (WGS) entry which is preliminary data.</text>
</comment>
<feature type="transmembrane region" description="Helical" evidence="1">
    <location>
        <begin position="78"/>
        <end position="101"/>
    </location>
</feature>
<reference evidence="2 3" key="1">
    <citation type="submission" date="2021-03" db="EMBL/GenBank/DDBJ databases">
        <title>Genomic Encyclopedia of Type Strains, Phase IV (KMG-IV): sequencing the most valuable type-strain genomes for metagenomic binning, comparative biology and taxonomic classification.</title>
        <authorList>
            <person name="Goeker M."/>
        </authorList>
    </citation>
    <scope>NUCLEOTIDE SEQUENCE [LARGE SCALE GENOMIC DNA]</scope>
    <source>
        <strain evidence="2 3">DSM 26675</strain>
    </source>
</reference>
<protein>
    <submittedName>
        <fullName evidence="2">Uncharacterized protein</fullName>
    </submittedName>
</protein>
<evidence type="ECO:0000313" key="2">
    <source>
        <dbReference type="EMBL" id="MBP2242165.1"/>
    </source>
</evidence>
<dbReference type="RefSeq" id="WP_066392386.1">
    <property type="nucleotide sequence ID" value="NZ_JAGIKZ010000016.1"/>
</dbReference>
<evidence type="ECO:0000256" key="1">
    <source>
        <dbReference type="SAM" id="Phobius"/>
    </source>
</evidence>
<keyword evidence="3" id="KW-1185">Reference proteome</keyword>
<dbReference type="Proteomes" id="UP001519293">
    <property type="component" value="Unassembled WGS sequence"/>
</dbReference>
<gene>
    <name evidence="2" type="ORF">J2Z40_002738</name>
</gene>
<organism evidence="2 3">
    <name type="scientific">Cytobacillus eiseniae</name>
    <dbReference type="NCBI Taxonomy" id="762947"/>
    <lineage>
        <taxon>Bacteria</taxon>
        <taxon>Bacillati</taxon>
        <taxon>Bacillota</taxon>
        <taxon>Bacilli</taxon>
        <taxon>Bacillales</taxon>
        <taxon>Bacillaceae</taxon>
        <taxon>Cytobacillus</taxon>
    </lineage>
</organism>